<dbReference type="InterPro" id="IPR055354">
    <property type="entry name" value="DUF7507"/>
</dbReference>
<feature type="domain" description="DUF7507" evidence="3">
    <location>
        <begin position="3"/>
        <end position="101"/>
    </location>
</feature>
<evidence type="ECO:0000259" key="2">
    <source>
        <dbReference type="Pfam" id="PF01345"/>
    </source>
</evidence>
<name>A0ABS7Y3H2_9FLAO</name>
<proteinExistence type="predicted"/>
<dbReference type="InterPro" id="IPR051172">
    <property type="entry name" value="Chlamydia_OmcB"/>
</dbReference>
<dbReference type="NCBIfam" id="TIGR04131">
    <property type="entry name" value="Bac_Flav_CTERM"/>
    <property type="match status" value="1"/>
</dbReference>
<dbReference type="Proteomes" id="UP001198402">
    <property type="component" value="Unassembled WGS sequence"/>
</dbReference>
<sequence>GASLGDELTYTITVENTGNVTLSNVALTDTFIDAFGNPLILATGPTFVSADLGSVEGTLQVGEIATYTATYIIQQDAVDAGAFSNSVVADGVSPMGTSVNDTSDNGDDTDGNTEDDPTTTIVLEDPSILAIKTVSISNDVAPVGVSLGDELTYTITVENTGNVTLSNVMLTDTFLDANGNPIVLTGPTFVSADFGSAEGTIQVGEIATYTATHIVTQSDIDSGGLSNSVIADSNSPMGTNVSDISDDDDDTDGNTDDDPTETVIIQNPSISLIKTTLPLADTNGDGIEGSIDDIITYVFEVENTGNVTLTNIDVQDVLPGLNLVGGPIPVLIPGQVDNTTFTATYQITQSDLDTGFVTNSATVTSEGPDGDLLDPSDDVVDISDDPNDLNNNDNNGNGNPDDPTVTEVNSIYDLEVDKVVDPVDQVVVGDEITFTIEVANIGNVTATDIVISEQIPSGYVFISAITTAGTYSDVSGEWSITQLDPDQVEILQITVEVLGIGDYVNTAFVQSSIGGIDVNPNNDDSSASVDPICLTIYNEFSPNGDGVNETFVIDCLERFPNNKLEVYNRWGNIVYSKKGYLNDWDGTSNGRSLINESGKLPVGTYYYVLDLGDGSEPRVGWLYINR</sequence>
<feature type="domain" description="DUF7507" evidence="3">
    <location>
        <begin position="267"/>
        <end position="371"/>
    </location>
</feature>
<protein>
    <submittedName>
        <fullName evidence="4">DUF11 domain-containing protein</fullName>
    </submittedName>
</protein>
<comment type="caution">
    <text evidence="4">The sequence shown here is derived from an EMBL/GenBank/DDBJ whole genome shotgun (WGS) entry which is preliminary data.</text>
</comment>
<evidence type="ECO:0000313" key="5">
    <source>
        <dbReference type="Proteomes" id="UP001198402"/>
    </source>
</evidence>
<dbReference type="PANTHER" id="PTHR34819">
    <property type="entry name" value="LARGE CYSTEINE-RICH PERIPLASMIC PROTEIN OMCB"/>
    <property type="match status" value="1"/>
</dbReference>
<dbReference type="RefSeq" id="WP_224479420.1">
    <property type="nucleotide sequence ID" value="NZ_JAIUJS010000013.1"/>
</dbReference>
<dbReference type="PANTHER" id="PTHR34819:SF3">
    <property type="entry name" value="CELL SURFACE PROTEIN"/>
    <property type="match status" value="1"/>
</dbReference>
<feature type="compositionally biased region" description="Acidic residues" evidence="1">
    <location>
        <begin position="104"/>
        <end position="117"/>
    </location>
</feature>
<evidence type="ECO:0000259" key="3">
    <source>
        <dbReference type="Pfam" id="PF24346"/>
    </source>
</evidence>
<dbReference type="InterPro" id="IPR047589">
    <property type="entry name" value="DUF11_rpt"/>
</dbReference>
<feature type="domain" description="DUF11" evidence="2">
    <location>
        <begin position="413"/>
        <end position="529"/>
    </location>
</feature>
<evidence type="ECO:0000256" key="1">
    <source>
        <dbReference type="SAM" id="MobiDB-lite"/>
    </source>
</evidence>
<dbReference type="EMBL" id="JAIUJS010000013">
    <property type="protein sequence ID" value="MCA0154473.1"/>
    <property type="molecule type" value="Genomic_DNA"/>
</dbReference>
<reference evidence="5" key="1">
    <citation type="submission" date="2023-07" db="EMBL/GenBank/DDBJ databases">
        <authorList>
            <person name="Yue Y."/>
        </authorList>
    </citation>
    <scope>NUCLEOTIDE SEQUENCE [LARGE SCALE GENOMIC DNA]</scope>
    <source>
        <strain evidence="5">2Y89</strain>
    </source>
</reference>
<dbReference type="Pfam" id="PF13585">
    <property type="entry name" value="CHU_C"/>
    <property type="match status" value="1"/>
</dbReference>
<evidence type="ECO:0000313" key="4">
    <source>
        <dbReference type="EMBL" id="MCA0154473.1"/>
    </source>
</evidence>
<accession>A0ABS7Y3H2</accession>
<gene>
    <name evidence="4" type="ORF">LBV24_14675</name>
</gene>
<feature type="region of interest" description="Disordered" evidence="1">
    <location>
        <begin position="226"/>
        <end position="262"/>
    </location>
</feature>
<dbReference type="Gene3D" id="2.60.40.10">
    <property type="entry name" value="Immunoglobulins"/>
    <property type="match status" value="1"/>
</dbReference>
<feature type="non-terminal residue" evidence="4">
    <location>
        <position position="1"/>
    </location>
</feature>
<feature type="domain" description="DUF7507" evidence="3">
    <location>
        <begin position="126"/>
        <end position="243"/>
    </location>
</feature>
<feature type="region of interest" description="Disordered" evidence="1">
    <location>
        <begin position="94"/>
        <end position="119"/>
    </location>
</feature>
<dbReference type="InterPro" id="IPR013783">
    <property type="entry name" value="Ig-like_fold"/>
</dbReference>
<dbReference type="InterPro" id="IPR001434">
    <property type="entry name" value="OmcB-like_DUF11"/>
</dbReference>
<dbReference type="Pfam" id="PF01345">
    <property type="entry name" value="DUF11"/>
    <property type="match status" value="1"/>
</dbReference>
<dbReference type="NCBIfam" id="TIGR01451">
    <property type="entry name" value="B_ant_repeat"/>
    <property type="match status" value="4"/>
</dbReference>
<feature type="region of interest" description="Disordered" evidence="1">
    <location>
        <begin position="383"/>
        <end position="404"/>
    </location>
</feature>
<organism evidence="4 5">
    <name type="scientific">Winogradskyella vincentii</name>
    <dbReference type="NCBI Taxonomy" id="2877122"/>
    <lineage>
        <taxon>Bacteria</taxon>
        <taxon>Pseudomonadati</taxon>
        <taxon>Bacteroidota</taxon>
        <taxon>Flavobacteriia</taxon>
        <taxon>Flavobacteriales</taxon>
        <taxon>Flavobacteriaceae</taxon>
        <taxon>Winogradskyella</taxon>
    </lineage>
</organism>
<keyword evidence="5" id="KW-1185">Reference proteome</keyword>
<feature type="compositionally biased region" description="Acidic residues" evidence="1">
    <location>
        <begin position="244"/>
        <end position="260"/>
    </location>
</feature>
<feature type="compositionally biased region" description="Low complexity" evidence="1">
    <location>
        <begin position="388"/>
        <end position="403"/>
    </location>
</feature>
<dbReference type="Pfam" id="PF24346">
    <property type="entry name" value="DUF7507"/>
    <property type="match status" value="3"/>
</dbReference>
<feature type="compositionally biased region" description="Polar residues" evidence="1">
    <location>
        <begin position="226"/>
        <end position="242"/>
    </location>
</feature>
<dbReference type="InterPro" id="IPR026341">
    <property type="entry name" value="T9SS_type_B"/>
</dbReference>